<keyword evidence="2" id="KW-1185">Reference proteome</keyword>
<dbReference type="Proteomes" id="UP000541352">
    <property type="component" value="Unassembled WGS sequence"/>
</dbReference>
<evidence type="ECO:0000313" key="1">
    <source>
        <dbReference type="EMBL" id="MBB3836400.1"/>
    </source>
</evidence>
<proteinExistence type="predicted"/>
<dbReference type="Pfam" id="PF14052">
    <property type="entry name" value="Caps_assemb_Wzi"/>
    <property type="match status" value="1"/>
</dbReference>
<organism evidence="1 2">
    <name type="scientific">Runella defluvii</name>
    <dbReference type="NCBI Taxonomy" id="370973"/>
    <lineage>
        <taxon>Bacteria</taxon>
        <taxon>Pseudomonadati</taxon>
        <taxon>Bacteroidota</taxon>
        <taxon>Cytophagia</taxon>
        <taxon>Cytophagales</taxon>
        <taxon>Spirosomataceae</taxon>
        <taxon>Runella</taxon>
    </lineage>
</organism>
<name>A0A7W6ENB9_9BACT</name>
<sequence length="454" mass="51020">MPFWLRANQYDVVPEKTAVALSGAIDFESNLSAKNNKWKLIGSTQVVGNLLDSRSTTLFLPQLYAGVKYKNLLFYAGRKKELFGLADSTLGTGSYIWSGNAFPMPKIQIEIPDYQPLGKNNPWLAFKGNYAHSWFGTNKFAYGYYLHQKSVYVRIGRQSSSVKLYGGFNHQVQWGGKTFDDIGTVTNKTLPSSFADYLLAVIAIGPNIGVRKGNAFDSTNRVGNHLGTVDVGFELDLKKVNILVYRQNIYEDGSLFYLTSIADGLNGIVLTNLYPSQEKGRISFKKVVFEFLNTRSQGGDTFVMTNGKKRGKDEYFNHQQYYDGWSYRRRIIGTPFITNQEDTNRPEEQNTNDMANNNRVLVYHLGFEGNIGPSIQFLSKISYSANYGTYIYSYPTVPKQLSALLQLKGQIPALSGLEWVASAAIDRGDLYTKNTGFRIGFRQTFGTGKFRTSN</sequence>
<evidence type="ECO:0008006" key="3">
    <source>
        <dbReference type="Google" id="ProtNLM"/>
    </source>
</evidence>
<dbReference type="AlphaFoldDB" id="A0A7W6ENB9"/>
<evidence type="ECO:0000313" key="2">
    <source>
        <dbReference type="Proteomes" id="UP000541352"/>
    </source>
</evidence>
<protein>
    <recommendedName>
        <fullName evidence="3">Capsule assembly Wzi family protein</fullName>
    </recommendedName>
</protein>
<gene>
    <name evidence="1" type="ORF">FHS57_000382</name>
</gene>
<dbReference type="EMBL" id="JACIBY010000001">
    <property type="protein sequence ID" value="MBB3836400.1"/>
    <property type="molecule type" value="Genomic_DNA"/>
</dbReference>
<accession>A0A7W6ENB9</accession>
<reference evidence="1 2" key="1">
    <citation type="submission" date="2020-08" db="EMBL/GenBank/DDBJ databases">
        <title>Genomic Encyclopedia of Type Strains, Phase IV (KMG-IV): sequencing the most valuable type-strain genomes for metagenomic binning, comparative biology and taxonomic classification.</title>
        <authorList>
            <person name="Goeker M."/>
        </authorList>
    </citation>
    <scope>NUCLEOTIDE SEQUENCE [LARGE SCALE GENOMIC DNA]</scope>
    <source>
        <strain evidence="1 2">DSM 17976</strain>
    </source>
</reference>
<dbReference type="RefSeq" id="WP_183971157.1">
    <property type="nucleotide sequence ID" value="NZ_JACIBY010000001.1"/>
</dbReference>
<comment type="caution">
    <text evidence="1">The sequence shown here is derived from an EMBL/GenBank/DDBJ whole genome shotgun (WGS) entry which is preliminary data.</text>
</comment>
<dbReference type="InterPro" id="IPR038636">
    <property type="entry name" value="Wzi_sf"/>
</dbReference>
<dbReference type="Gene3D" id="2.40.160.130">
    <property type="entry name" value="Capsule assembly protein Wzi"/>
    <property type="match status" value="1"/>
</dbReference>
<dbReference type="InterPro" id="IPR026950">
    <property type="entry name" value="Caps_assemb_Wzi"/>
</dbReference>